<evidence type="ECO:0000313" key="2">
    <source>
        <dbReference type="EMBL" id="UYG15838.1"/>
    </source>
</evidence>
<feature type="region of interest" description="Disordered" evidence="1">
    <location>
        <begin position="176"/>
        <end position="202"/>
    </location>
</feature>
<protein>
    <submittedName>
        <fullName evidence="2">DUF2017 domain-containing protein</fullName>
    </submittedName>
</protein>
<dbReference type="EMBL" id="CP107020">
    <property type="protein sequence ID" value="UYG15838.1"/>
    <property type="molecule type" value="Genomic_DNA"/>
</dbReference>
<sequence>MAYEFVRRADGLVMCRLDPQEKAVVAQVAQEVSDLIRADLGIGAQPPRVQQAAASDDPLERLEAEFAASGPRAPSDTAVQRLFPAASEEAELAAEFRRLGQQDLAESKLRALGIVQRSIDGAGPIRAEIVLDPESSAAWLTALNDMRLVLADRLSLRRDDDIETLRMLRQIENDADLSDVPGAPGTSLAEEHEGEDEESTVAGPDLVLAVYDLLTWLQESLVGVQAHDDPER</sequence>
<proteinExistence type="predicted"/>
<dbReference type="RefSeq" id="WP_263593052.1">
    <property type="nucleotide sequence ID" value="NZ_CP107020.1"/>
</dbReference>
<keyword evidence="3" id="KW-1185">Reference proteome</keyword>
<evidence type="ECO:0000313" key="3">
    <source>
        <dbReference type="Proteomes" id="UP001164305"/>
    </source>
</evidence>
<evidence type="ECO:0000256" key="1">
    <source>
        <dbReference type="SAM" id="MobiDB-lite"/>
    </source>
</evidence>
<dbReference type="Pfam" id="PF09438">
    <property type="entry name" value="DUF2017"/>
    <property type="match status" value="1"/>
</dbReference>
<organism evidence="2 3">
    <name type="scientific">Brachybacterium huguangmaarense</name>
    <dbReference type="NCBI Taxonomy" id="1652028"/>
    <lineage>
        <taxon>Bacteria</taxon>
        <taxon>Bacillati</taxon>
        <taxon>Actinomycetota</taxon>
        <taxon>Actinomycetes</taxon>
        <taxon>Micrococcales</taxon>
        <taxon>Dermabacteraceae</taxon>
        <taxon>Brachybacterium</taxon>
    </lineage>
</organism>
<gene>
    <name evidence="2" type="ORF">BRM3_09290</name>
</gene>
<accession>A0ABY6FZJ4</accession>
<dbReference type="Proteomes" id="UP001164305">
    <property type="component" value="Chromosome"/>
</dbReference>
<dbReference type="InterPro" id="IPR018561">
    <property type="entry name" value="AosR"/>
</dbReference>
<reference evidence="2" key="1">
    <citation type="submission" date="2022-10" db="EMBL/GenBank/DDBJ databases">
        <title>Whole-Genome Sequencing of Brachybacterium huguangmaarense BRM-3, Isolated from Betula schmidtii.</title>
        <authorList>
            <person name="Haam D."/>
        </authorList>
    </citation>
    <scope>NUCLEOTIDE SEQUENCE</scope>
    <source>
        <strain evidence="2">BRM-3</strain>
    </source>
</reference>
<name>A0ABY6FZJ4_9MICO</name>